<dbReference type="InterPro" id="IPR000182">
    <property type="entry name" value="GNAT_dom"/>
</dbReference>
<proteinExistence type="predicted"/>
<dbReference type="KEGG" id="ome:OLMES_0875"/>
<dbReference type="GO" id="GO:0016747">
    <property type="term" value="F:acyltransferase activity, transferring groups other than amino-acyl groups"/>
    <property type="evidence" value="ECO:0007669"/>
    <property type="project" value="InterPro"/>
</dbReference>
<dbReference type="OrthoDB" id="6120181at2"/>
<dbReference type="Pfam" id="PF13508">
    <property type="entry name" value="Acetyltransf_7"/>
    <property type="match status" value="1"/>
</dbReference>
<dbReference type="Proteomes" id="UP000196027">
    <property type="component" value="Chromosome"/>
</dbReference>
<reference evidence="2 3" key="1">
    <citation type="submission" date="2017-05" db="EMBL/GenBank/DDBJ databases">
        <title>Genomic insights into alkan degradation activity of Oleiphilus messinensis.</title>
        <authorList>
            <person name="Kozyavkin S.A."/>
            <person name="Slesarev A.I."/>
            <person name="Golyshin P.N."/>
            <person name="Korzhenkov A."/>
            <person name="Golyshina O.N."/>
            <person name="Toshchakov S.V."/>
        </authorList>
    </citation>
    <scope>NUCLEOTIDE SEQUENCE [LARGE SCALE GENOMIC DNA]</scope>
    <source>
        <strain evidence="2 3">ME102</strain>
    </source>
</reference>
<name>A0A1Y0I3B3_9GAMM</name>
<dbReference type="CDD" id="cd04301">
    <property type="entry name" value="NAT_SF"/>
    <property type="match status" value="1"/>
</dbReference>
<evidence type="ECO:0000259" key="1">
    <source>
        <dbReference type="PROSITE" id="PS51186"/>
    </source>
</evidence>
<dbReference type="EMBL" id="CP021425">
    <property type="protein sequence ID" value="ARU54962.1"/>
    <property type="molecule type" value="Genomic_DNA"/>
</dbReference>
<dbReference type="RefSeq" id="WP_157678130.1">
    <property type="nucleotide sequence ID" value="NZ_CP021425.1"/>
</dbReference>
<evidence type="ECO:0000313" key="2">
    <source>
        <dbReference type="EMBL" id="ARU54962.1"/>
    </source>
</evidence>
<dbReference type="InterPro" id="IPR016181">
    <property type="entry name" value="Acyl_CoA_acyltransferase"/>
</dbReference>
<organism evidence="2 3">
    <name type="scientific">Oleiphilus messinensis</name>
    <dbReference type="NCBI Taxonomy" id="141451"/>
    <lineage>
        <taxon>Bacteria</taxon>
        <taxon>Pseudomonadati</taxon>
        <taxon>Pseudomonadota</taxon>
        <taxon>Gammaproteobacteria</taxon>
        <taxon>Oceanospirillales</taxon>
        <taxon>Oleiphilaceae</taxon>
        <taxon>Oleiphilus</taxon>
    </lineage>
</organism>
<dbReference type="PROSITE" id="PS51186">
    <property type="entry name" value="GNAT"/>
    <property type="match status" value="1"/>
</dbReference>
<dbReference type="SUPFAM" id="SSF55729">
    <property type="entry name" value="Acyl-CoA N-acyltransferases (Nat)"/>
    <property type="match status" value="1"/>
</dbReference>
<dbReference type="AlphaFoldDB" id="A0A1Y0I3B3"/>
<keyword evidence="3" id="KW-1185">Reference proteome</keyword>
<dbReference type="Gene3D" id="3.40.630.30">
    <property type="match status" value="1"/>
</dbReference>
<protein>
    <submittedName>
        <fullName evidence="2">GCN5-related N-acetyltransferase</fullName>
    </submittedName>
</protein>
<feature type="domain" description="N-acetyltransferase" evidence="1">
    <location>
        <begin position="1"/>
        <end position="130"/>
    </location>
</feature>
<evidence type="ECO:0000313" key="3">
    <source>
        <dbReference type="Proteomes" id="UP000196027"/>
    </source>
</evidence>
<accession>A0A1Y0I3B3</accession>
<sequence>MYLVERLAPIQFPLVNRFYKEAGHKGKARGDDVVFVLKAHGIIRAAVRLCPVEGRLFLRGLWVMPEFQRQGLGSVLMQQVIEQYLQGRYCWCYPFAHLEVFYSQFGFKVVAPESVPECIAGPYTAYTRAGKAILIMIRDDSDPESVPD</sequence>
<gene>
    <name evidence="2" type="ORF">OLMES_0875</name>
</gene>
<keyword evidence="2" id="KW-0808">Transferase</keyword>